<reference evidence="2" key="2">
    <citation type="submission" date="2023-02" db="EMBL/GenBank/DDBJ databases">
        <authorList>
            <person name="Rayyan A."/>
            <person name="Meyer T."/>
            <person name="Kyndt J.A."/>
        </authorList>
    </citation>
    <scope>NUCLEOTIDE SEQUENCE</scope>
    <source>
        <strain evidence="2">DSM 9987</strain>
    </source>
</reference>
<feature type="region of interest" description="Disordered" evidence="1">
    <location>
        <begin position="135"/>
        <end position="157"/>
    </location>
</feature>
<accession>A0ABT5J591</accession>
<name>A0ABT5J591_RHOTP</name>
<sequence>MSVNPAIKSLVTDLGAKVTDDVGNVIQRSFNLLPMPFGAKMYLALCASEPGVMLLSAMMNMREGDRPKNEEEVAKLITADAVLWASLLLAASLTARYLKGPGDTVQEAHKNFETLTGRKFHARIDECSCPDCKARREREAAEARQPESEPVAAAGAN</sequence>
<evidence type="ECO:0000256" key="1">
    <source>
        <dbReference type="SAM" id="MobiDB-lite"/>
    </source>
</evidence>
<comment type="caution">
    <text evidence="2">The sequence shown here is derived from an EMBL/GenBank/DDBJ whole genome shotgun (WGS) entry which is preliminary data.</text>
</comment>
<evidence type="ECO:0000313" key="3">
    <source>
        <dbReference type="Proteomes" id="UP001165652"/>
    </source>
</evidence>
<dbReference type="EMBL" id="JAQQLI010000003">
    <property type="protein sequence ID" value="MDC7784816.1"/>
    <property type="molecule type" value="Genomic_DNA"/>
</dbReference>
<protein>
    <submittedName>
        <fullName evidence="2">Uncharacterized protein</fullName>
    </submittedName>
</protein>
<dbReference type="RefSeq" id="WP_272775662.1">
    <property type="nucleotide sequence ID" value="NZ_JAQQLI010000003.1"/>
</dbReference>
<proteinExistence type="predicted"/>
<gene>
    <name evidence="2" type="ORF">PQJ73_03890</name>
</gene>
<keyword evidence="3" id="KW-1185">Reference proteome</keyword>
<reference evidence="2" key="1">
    <citation type="journal article" date="2023" name="Microbiol Resour">
        <title>Genome Sequences of Rhodoplanes serenus and Two Thermotolerant Strains, Rhodoplanes tepidamans and 'Rhodoplanes cryptolactis,' Further Refine the Genus.</title>
        <authorList>
            <person name="Rayyan A.A."/>
            <person name="Kyndt J.A."/>
        </authorList>
    </citation>
    <scope>NUCLEOTIDE SEQUENCE</scope>
    <source>
        <strain evidence="2">DSM 9987</strain>
    </source>
</reference>
<dbReference type="Proteomes" id="UP001165652">
    <property type="component" value="Unassembled WGS sequence"/>
</dbReference>
<evidence type="ECO:0000313" key="2">
    <source>
        <dbReference type="EMBL" id="MDC7784816.1"/>
    </source>
</evidence>
<feature type="compositionally biased region" description="Basic and acidic residues" evidence="1">
    <location>
        <begin position="135"/>
        <end position="147"/>
    </location>
</feature>
<organism evidence="2 3">
    <name type="scientific">Rhodoplanes tepidamans</name>
    <name type="common">Rhodoplanes cryptolactis</name>
    <dbReference type="NCBI Taxonomy" id="200616"/>
    <lineage>
        <taxon>Bacteria</taxon>
        <taxon>Pseudomonadati</taxon>
        <taxon>Pseudomonadota</taxon>
        <taxon>Alphaproteobacteria</taxon>
        <taxon>Hyphomicrobiales</taxon>
        <taxon>Nitrobacteraceae</taxon>
        <taxon>Rhodoplanes</taxon>
    </lineage>
</organism>